<keyword evidence="3" id="KW-1185">Reference proteome</keyword>
<dbReference type="Pfam" id="PF02171">
    <property type="entry name" value="Piwi"/>
    <property type="match status" value="1"/>
</dbReference>
<dbReference type="PROSITE" id="PS50822">
    <property type="entry name" value="PIWI"/>
    <property type="match status" value="1"/>
</dbReference>
<gene>
    <name evidence="2" type="ORF">OCU04_006012</name>
</gene>
<dbReference type="InterPro" id="IPR003165">
    <property type="entry name" value="Piwi"/>
</dbReference>
<feature type="domain" description="Piwi" evidence="1">
    <location>
        <begin position="111"/>
        <end position="428"/>
    </location>
</feature>
<protein>
    <recommendedName>
        <fullName evidence="1">Piwi domain-containing protein</fullName>
    </recommendedName>
</protein>
<dbReference type="Gene3D" id="3.40.50.2300">
    <property type="match status" value="1"/>
</dbReference>
<dbReference type="AlphaFoldDB" id="A0A9X0AM46"/>
<dbReference type="Gene3D" id="3.30.420.10">
    <property type="entry name" value="Ribonuclease H-like superfamily/Ribonuclease H"/>
    <property type="match status" value="1"/>
</dbReference>
<reference evidence="2" key="1">
    <citation type="submission" date="2022-11" db="EMBL/GenBank/DDBJ databases">
        <title>Genome Resource of Sclerotinia nivalis Strain SnTB1, a Plant Pathogen Isolated from American Ginseng.</title>
        <authorList>
            <person name="Fan S."/>
        </authorList>
    </citation>
    <scope>NUCLEOTIDE SEQUENCE</scope>
    <source>
        <strain evidence="2">SnTB1</strain>
    </source>
</reference>
<comment type="caution">
    <text evidence="2">The sequence shown here is derived from an EMBL/GenBank/DDBJ whole genome shotgun (WGS) entry which is preliminary data.</text>
</comment>
<sequence length="474" mass="52414">MKTLKYPNNQRTSLLGCLGIRIASSSLQIRGLRFLICTSFGSTLTINSPRENVVKFAQDLGSKIEDYGIILENDARISNAGFSQNRTVLGTRLTAALTNLTMGNGNRKPKLLLIVVPNKNIHTYANIKWWGHCIAGIPTICISAGVITKTKNGSTDVGVISNISLKINFKLGGTSHFLKTQAPESILWAGAKPNTMIVGADVSHAGKGRDTACPSMAVVVATYDERCSQYLASARLQENNIESITDLGDMIGERLKKYRTVNGALPEHILFYGDGVSESQYGMVVTDEIPLIKAGCKAVGAEAGKGDNWCPKITLLVVGKRHHTRFFPSEEKREKQNHSLESGLLIDTGVVTPNHFSFYLQSHDSALGTAKSAHYIVITNESSYTPEHIQETTNNICFTGSRAFKALSVCTPAKYADILCYRLRCYMKPALDNQYAQAPRTLGFYRRNDEIWNAPRQDRTNPWHRNLDNIMFYL</sequence>
<dbReference type="OrthoDB" id="10252740at2759"/>
<organism evidence="2 3">
    <name type="scientific">Sclerotinia nivalis</name>
    <dbReference type="NCBI Taxonomy" id="352851"/>
    <lineage>
        <taxon>Eukaryota</taxon>
        <taxon>Fungi</taxon>
        <taxon>Dikarya</taxon>
        <taxon>Ascomycota</taxon>
        <taxon>Pezizomycotina</taxon>
        <taxon>Leotiomycetes</taxon>
        <taxon>Helotiales</taxon>
        <taxon>Sclerotiniaceae</taxon>
        <taxon>Sclerotinia</taxon>
    </lineage>
</organism>
<evidence type="ECO:0000313" key="2">
    <source>
        <dbReference type="EMBL" id="KAJ8065322.1"/>
    </source>
</evidence>
<dbReference type="InterPro" id="IPR012337">
    <property type="entry name" value="RNaseH-like_sf"/>
</dbReference>
<proteinExistence type="predicted"/>
<evidence type="ECO:0000259" key="1">
    <source>
        <dbReference type="PROSITE" id="PS50822"/>
    </source>
</evidence>
<dbReference type="InterPro" id="IPR036397">
    <property type="entry name" value="RNaseH_sf"/>
</dbReference>
<accession>A0A9X0AM46</accession>
<dbReference type="PANTHER" id="PTHR22891">
    <property type="entry name" value="EUKARYOTIC TRANSLATION INITIATION FACTOR 2C"/>
    <property type="match status" value="1"/>
</dbReference>
<evidence type="ECO:0000313" key="3">
    <source>
        <dbReference type="Proteomes" id="UP001152300"/>
    </source>
</evidence>
<dbReference type="EMBL" id="JAPEIS010000006">
    <property type="protein sequence ID" value="KAJ8065322.1"/>
    <property type="molecule type" value="Genomic_DNA"/>
</dbReference>
<dbReference type="GO" id="GO:0003676">
    <property type="term" value="F:nucleic acid binding"/>
    <property type="evidence" value="ECO:0007669"/>
    <property type="project" value="InterPro"/>
</dbReference>
<dbReference type="SMART" id="SM00950">
    <property type="entry name" value="Piwi"/>
    <property type="match status" value="1"/>
</dbReference>
<dbReference type="Proteomes" id="UP001152300">
    <property type="component" value="Unassembled WGS sequence"/>
</dbReference>
<dbReference type="SUPFAM" id="SSF53098">
    <property type="entry name" value="Ribonuclease H-like"/>
    <property type="match status" value="1"/>
</dbReference>
<name>A0A9X0AM46_9HELO</name>